<evidence type="ECO:0000313" key="2">
    <source>
        <dbReference type="Proteomes" id="UP000293874"/>
    </source>
</evidence>
<dbReference type="SUPFAM" id="SSF75011">
    <property type="entry name" value="3-carboxy-cis,cis-mucoante lactonizing enzyme"/>
    <property type="match status" value="1"/>
</dbReference>
<dbReference type="RefSeq" id="WP_130540151.1">
    <property type="nucleotide sequence ID" value="NZ_CP042431.1"/>
</dbReference>
<comment type="caution">
    <text evidence="1">The sequence shown here is derived from an EMBL/GenBank/DDBJ whole genome shotgun (WGS) entry which is preliminary data.</text>
</comment>
<proteinExistence type="predicted"/>
<dbReference type="EMBL" id="SGXA01000001">
    <property type="protein sequence ID" value="RZS75811.1"/>
    <property type="molecule type" value="Genomic_DNA"/>
</dbReference>
<gene>
    <name evidence="1" type="ORF">EV199_1686</name>
</gene>
<reference evidence="1 2" key="1">
    <citation type="submission" date="2019-02" db="EMBL/GenBank/DDBJ databases">
        <title>Genomic Encyclopedia of Type Strains, Phase IV (KMG-IV): sequencing the most valuable type-strain genomes for metagenomic binning, comparative biology and taxonomic classification.</title>
        <authorList>
            <person name="Goeker M."/>
        </authorList>
    </citation>
    <scope>NUCLEOTIDE SEQUENCE [LARGE SCALE GENOMIC DNA]</scope>
    <source>
        <strain evidence="1 2">DSM 18116</strain>
    </source>
</reference>
<dbReference type="Pfam" id="PF16819">
    <property type="entry name" value="DUF5074"/>
    <property type="match status" value="1"/>
</dbReference>
<dbReference type="AlphaFoldDB" id="A0A4Q7N496"/>
<dbReference type="Gene3D" id="2.130.10.10">
    <property type="entry name" value="YVTN repeat-like/Quinoprotein amine dehydrogenase"/>
    <property type="match status" value="1"/>
</dbReference>
<accession>A0A4Q7N496</accession>
<organism evidence="1 2">
    <name type="scientific">Pseudobacter ginsenosidimutans</name>
    <dbReference type="NCBI Taxonomy" id="661488"/>
    <lineage>
        <taxon>Bacteria</taxon>
        <taxon>Pseudomonadati</taxon>
        <taxon>Bacteroidota</taxon>
        <taxon>Chitinophagia</taxon>
        <taxon>Chitinophagales</taxon>
        <taxon>Chitinophagaceae</taxon>
        <taxon>Pseudobacter</taxon>
    </lineage>
</organism>
<keyword evidence="2" id="KW-1185">Reference proteome</keyword>
<dbReference type="PROSITE" id="PS51257">
    <property type="entry name" value="PROKAR_LIPOPROTEIN"/>
    <property type="match status" value="1"/>
</dbReference>
<protein>
    <submittedName>
        <fullName evidence="1">Uncharacterized protein DUF5074</fullName>
    </submittedName>
</protein>
<name>A0A4Q7N496_9BACT</name>
<dbReference type="InterPro" id="IPR015943">
    <property type="entry name" value="WD40/YVTN_repeat-like_dom_sf"/>
</dbReference>
<evidence type="ECO:0000313" key="1">
    <source>
        <dbReference type="EMBL" id="RZS75811.1"/>
    </source>
</evidence>
<dbReference type="OrthoDB" id="1041092at2"/>
<sequence>MNNRHYILRGMVALAVVVSIASCSKKDQLVSAPSEGKALLTPGKYEDGIILINEGWFGHDNGNVNFYKYGRDTIEQMVYQLENPGNQLGVTTQSGAVWDGKLYIMAKQGPLVVTDSKTLVETGRIATLPADGRAFLGLTSTTGLISTLDGVYNLNLSPLSVGSKLSGISGETGTMRKEGNYIFILSQSEGLIILNATTKAIVKKIAGLQQGLCKTSDGSLWIAGGSTLARLNVTTLDTTRITMPFSLGNPWFAWNEGTVTCSTIDTAVYLARTNSWGAGGNRLYKYIPGNLASLSTPLATLPANQEFYGAGVRYDPSQHNLVVTAVQSGYGQNYKYNKLYFYSTNGSLTKTISYEYFYFPALPVFN</sequence>
<dbReference type="Proteomes" id="UP000293874">
    <property type="component" value="Unassembled WGS sequence"/>
</dbReference>
<dbReference type="InterPro" id="IPR031815">
    <property type="entry name" value="DUF5074"/>
</dbReference>